<sequence>MSLTLTYVPMTSATKPSSITPLSWMSNHTKERRLGHEYQNVAIENMAVPKKRGNLEMSPKATLSSMTGMVLNT</sequence>
<protein>
    <submittedName>
        <fullName evidence="2">Cytotoxin 4N</fullName>
    </submittedName>
</protein>
<evidence type="ECO:0000313" key="3">
    <source>
        <dbReference type="Proteomes" id="UP001219518"/>
    </source>
</evidence>
<name>A0AAE1HL54_9NEOP</name>
<organism evidence="2 3">
    <name type="scientific">Frankliniella fusca</name>
    <dbReference type="NCBI Taxonomy" id="407009"/>
    <lineage>
        <taxon>Eukaryota</taxon>
        <taxon>Metazoa</taxon>
        <taxon>Ecdysozoa</taxon>
        <taxon>Arthropoda</taxon>
        <taxon>Hexapoda</taxon>
        <taxon>Insecta</taxon>
        <taxon>Pterygota</taxon>
        <taxon>Neoptera</taxon>
        <taxon>Paraneoptera</taxon>
        <taxon>Thysanoptera</taxon>
        <taxon>Terebrantia</taxon>
        <taxon>Thripoidea</taxon>
        <taxon>Thripidae</taxon>
        <taxon>Frankliniella</taxon>
    </lineage>
</organism>
<accession>A0AAE1HL54</accession>
<gene>
    <name evidence="2" type="ORF">KUF71_001777</name>
</gene>
<reference evidence="2" key="1">
    <citation type="submission" date="2021-07" db="EMBL/GenBank/DDBJ databases">
        <authorList>
            <person name="Catto M.A."/>
            <person name="Jacobson A."/>
            <person name="Kennedy G."/>
            <person name="Labadie P."/>
            <person name="Hunt B.G."/>
            <person name="Srinivasan R."/>
        </authorList>
    </citation>
    <scope>NUCLEOTIDE SEQUENCE</scope>
    <source>
        <strain evidence="2">PL_HMW_Pooled</strain>
        <tissue evidence="2">Head</tissue>
    </source>
</reference>
<comment type="caution">
    <text evidence="2">The sequence shown here is derived from an EMBL/GenBank/DDBJ whole genome shotgun (WGS) entry which is preliminary data.</text>
</comment>
<keyword evidence="3" id="KW-1185">Reference proteome</keyword>
<evidence type="ECO:0000313" key="2">
    <source>
        <dbReference type="EMBL" id="KAK3923366.1"/>
    </source>
</evidence>
<feature type="compositionally biased region" description="Polar residues" evidence="1">
    <location>
        <begin position="61"/>
        <end position="73"/>
    </location>
</feature>
<feature type="region of interest" description="Disordered" evidence="1">
    <location>
        <begin position="52"/>
        <end position="73"/>
    </location>
</feature>
<dbReference type="EMBL" id="JAHWGI010001145">
    <property type="protein sequence ID" value="KAK3923366.1"/>
    <property type="molecule type" value="Genomic_DNA"/>
</dbReference>
<dbReference type="Proteomes" id="UP001219518">
    <property type="component" value="Unassembled WGS sequence"/>
</dbReference>
<dbReference type="AlphaFoldDB" id="A0AAE1HL54"/>
<evidence type="ECO:0000256" key="1">
    <source>
        <dbReference type="SAM" id="MobiDB-lite"/>
    </source>
</evidence>
<proteinExistence type="predicted"/>
<reference evidence="2" key="2">
    <citation type="journal article" date="2023" name="BMC Genomics">
        <title>Pest status, molecular evolution, and epigenetic factors derived from the genome assembly of Frankliniella fusca, a thysanopteran phytovirus vector.</title>
        <authorList>
            <person name="Catto M.A."/>
            <person name="Labadie P.E."/>
            <person name="Jacobson A.L."/>
            <person name="Kennedy G.G."/>
            <person name="Srinivasan R."/>
            <person name="Hunt B.G."/>
        </authorList>
    </citation>
    <scope>NUCLEOTIDE SEQUENCE</scope>
    <source>
        <strain evidence="2">PL_HMW_Pooled</strain>
    </source>
</reference>